<sequence>MNPVRAPSCNTWSRRNDGRPYERARKCPTMTFIHTRQILKAFTSLGSTRIPSRLPPRDLEFSNEIQISAGESGRPAVAFGLPLCPPPGRMTLVPATKQREKPSLFSFLSHSSSLHSTFSLISAGGSGRPAVAFGLRLCPPPGRMTLVPSTKQREKPSLFSLFLSLSLV</sequence>
<accession>A0A2G8KXT3</accession>
<reference evidence="2 3" key="1">
    <citation type="journal article" date="2017" name="PLoS Biol.">
        <title>The sea cucumber genome provides insights into morphological evolution and visceral regeneration.</title>
        <authorList>
            <person name="Zhang X."/>
            <person name="Sun L."/>
            <person name="Yuan J."/>
            <person name="Sun Y."/>
            <person name="Gao Y."/>
            <person name="Zhang L."/>
            <person name="Li S."/>
            <person name="Dai H."/>
            <person name="Hamel J.F."/>
            <person name="Liu C."/>
            <person name="Yu Y."/>
            <person name="Liu S."/>
            <person name="Lin W."/>
            <person name="Guo K."/>
            <person name="Jin S."/>
            <person name="Xu P."/>
            <person name="Storey K.B."/>
            <person name="Huan P."/>
            <person name="Zhang T."/>
            <person name="Zhou Y."/>
            <person name="Zhang J."/>
            <person name="Lin C."/>
            <person name="Li X."/>
            <person name="Xing L."/>
            <person name="Huo D."/>
            <person name="Sun M."/>
            <person name="Wang L."/>
            <person name="Mercier A."/>
            <person name="Li F."/>
            <person name="Yang H."/>
            <person name="Xiang J."/>
        </authorList>
    </citation>
    <scope>NUCLEOTIDE SEQUENCE [LARGE SCALE GENOMIC DNA]</scope>
    <source>
        <strain evidence="2">Shaxun</strain>
        <tissue evidence="2">Muscle</tissue>
    </source>
</reference>
<comment type="caution">
    <text evidence="2">The sequence shown here is derived from an EMBL/GenBank/DDBJ whole genome shotgun (WGS) entry which is preliminary data.</text>
</comment>
<feature type="region of interest" description="Disordered" evidence="1">
    <location>
        <begin position="1"/>
        <end position="23"/>
    </location>
</feature>
<evidence type="ECO:0000256" key="1">
    <source>
        <dbReference type="SAM" id="MobiDB-lite"/>
    </source>
</evidence>
<keyword evidence="3" id="KW-1185">Reference proteome</keyword>
<dbReference type="AlphaFoldDB" id="A0A2G8KXT3"/>
<dbReference type="EMBL" id="MRZV01000312">
    <property type="protein sequence ID" value="PIK52826.1"/>
    <property type="molecule type" value="Genomic_DNA"/>
</dbReference>
<dbReference type="Proteomes" id="UP000230750">
    <property type="component" value="Unassembled WGS sequence"/>
</dbReference>
<feature type="compositionally biased region" description="Basic and acidic residues" evidence="1">
    <location>
        <begin position="14"/>
        <end position="23"/>
    </location>
</feature>
<gene>
    <name evidence="2" type="ORF">BSL78_10259</name>
</gene>
<organism evidence="2 3">
    <name type="scientific">Stichopus japonicus</name>
    <name type="common">Sea cucumber</name>
    <dbReference type="NCBI Taxonomy" id="307972"/>
    <lineage>
        <taxon>Eukaryota</taxon>
        <taxon>Metazoa</taxon>
        <taxon>Echinodermata</taxon>
        <taxon>Eleutherozoa</taxon>
        <taxon>Echinozoa</taxon>
        <taxon>Holothuroidea</taxon>
        <taxon>Aspidochirotacea</taxon>
        <taxon>Aspidochirotida</taxon>
        <taxon>Stichopodidae</taxon>
        <taxon>Apostichopus</taxon>
    </lineage>
</organism>
<protein>
    <submittedName>
        <fullName evidence="2">Uncharacterized protein</fullName>
    </submittedName>
</protein>
<proteinExistence type="predicted"/>
<evidence type="ECO:0000313" key="3">
    <source>
        <dbReference type="Proteomes" id="UP000230750"/>
    </source>
</evidence>
<name>A0A2G8KXT3_STIJA</name>
<evidence type="ECO:0000313" key="2">
    <source>
        <dbReference type="EMBL" id="PIK52826.1"/>
    </source>
</evidence>